<feature type="domain" description="RRM" evidence="4">
    <location>
        <begin position="180"/>
        <end position="251"/>
    </location>
</feature>
<dbReference type="InterPro" id="IPR034784">
    <property type="entry name" value="PDIP3_RRM"/>
</dbReference>
<dbReference type="GO" id="GO:0016973">
    <property type="term" value="P:poly(A)+ mRNA export from nucleus"/>
    <property type="evidence" value="ECO:0007669"/>
    <property type="project" value="TreeGrafter"/>
</dbReference>
<protein>
    <submittedName>
        <fullName evidence="5">Polymerase delta-interacting</fullName>
    </submittedName>
</protein>
<accession>A0A3M7PVP2</accession>
<sequence length="353" mass="40616">MGKKQNDLIQSGRLSFGKTDQFDARLKLNRKQNDARQFLNKKQKNEIFREVVTKNPKSNDQIVIVTGLGNVRKDSSGIRVIKPPNHRVITKGLNTLITVNNTDIKQDDEEDLNINTSSLQPIKIQIDNDLVRRRKESPQKEILIRKGTHSYEDESMDYEPEERSIKSRLSSSIGYEGTGFKLYVSNLHPKVTEDDILELFGDIGPIKRARFIERGQAEVVYLKLEHAKEAIRKYDRNELDGRPMRIEFAEGFGKHGIKDDLRKTESESHVWKDPVSRWKSPEFKNSLSNRFKSVNPHKSDETSRYNSSDNRRSSDTKMNDAKSSKLSVDSSIIHQVLFNKKSNSNPVTFTVKL</sequence>
<dbReference type="AlphaFoldDB" id="A0A3M7PVP2"/>
<evidence type="ECO:0000256" key="3">
    <source>
        <dbReference type="SAM" id="MobiDB-lite"/>
    </source>
</evidence>
<dbReference type="GO" id="GO:0003729">
    <property type="term" value="F:mRNA binding"/>
    <property type="evidence" value="ECO:0007669"/>
    <property type="project" value="TreeGrafter"/>
</dbReference>
<keyword evidence="6" id="KW-1185">Reference proteome</keyword>
<dbReference type="STRING" id="10195.A0A3M7PVP2"/>
<dbReference type="InterPro" id="IPR051229">
    <property type="entry name" value="ALYREF_mRNA_export"/>
</dbReference>
<reference evidence="5 6" key="1">
    <citation type="journal article" date="2018" name="Sci. Rep.">
        <title>Genomic signatures of local adaptation to the degree of environmental predictability in rotifers.</title>
        <authorList>
            <person name="Franch-Gras L."/>
            <person name="Hahn C."/>
            <person name="Garcia-Roger E.M."/>
            <person name="Carmona M.J."/>
            <person name="Serra M."/>
            <person name="Gomez A."/>
        </authorList>
    </citation>
    <scope>NUCLEOTIDE SEQUENCE [LARGE SCALE GENOMIC DNA]</scope>
    <source>
        <strain evidence="5">HYR1</strain>
    </source>
</reference>
<evidence type="ECO:0000313" key="6">
    <source>
        <dbReference type="Proteomes" id="UP000276133"/>
    </source>
</evidence>
<keyword evidence="1 2" id="KW-0694">RNA-binding</keyword>
<dbReference type="EMBL" id="REGN01008766">
    <property type="protein sequence ID" value="RNA02758.1"/>
    <property type="molecule type" value="Genomic_DNA"/>
</dbReference>
<proteinExistence type="predicted"/>
<gene>
    <name evidence="5" type="ORF">BpHYR1_018949</name>
</gene>
<dbReference type="Gene3D" id="3.30.70.330">
    <property type="match status" value="1"/>
</dbReference>
<dbReference type="InterPro" id="IPR000504">
    <property type="entry name" value="RRM_dom"/>
</dbReference>
<dbReference type="PANTHER" id="PTHR19965">
    <property type="entry name" value="RNA AND EXPORT FACTOR BINDING PROTEIN"/>
    <property type="match status" value="1"/>
</dbReference>
<comment type="caution">
    <text evidence="5">The sequence shown here is derived from an EMBL/GenBank/DDBJ whole genome shotgun (WGS) entry which is preliminary data.</text>
</comment>
<dbReference type="SMART" id="SM00360">
    <property type="entry name" value="RRM"/>
    <property type="match status" value="1"/>
</dbReference>
<evidence type="ECO:0000259" key="4">
    <source>
        <dbReference type="PROSITE" id="PS50102"/>
    </source>
</evidence>
<dbReference type="PANTHER" id="PTHR19965:SF96">
    <property type="entry name" value="POLYMERASE DELTA-INTERACTING PROTEIN 3"/>
    <property type="match status" value="1"/>
</dbReference>
<feature type="compositionally biased region" description="Basic and acidic residues" evidence="3">
    <location>
        <begin position="297"/>
        <end position="323"/>
    </location>
</feature>
<evidence type="ECO:0000256" key="2">
    <source>
        <dbReference type="PROSITE-ProRule" id="PRU00176"/>
    </source>
</evidence>
<feature type="region of interest" description="Disordered" evidence="3">
    <location>
        <begin position="289"/>
        <end position="325"/>
    </location>
</feature>
<evidence type="ECO:0000256" key="1">
    <source>
        <dbReference type="ARBA" id="ARBA00022884"/>
    </source>
</evidence>
<name>A0A3M7PVP2_BRAPC</name>
<dbReference type="InterPro" id="IPR035979">
    <property type="entry name" value="RBD_domain_sf"/>
</dbReference>
<dbReference type="Pfam" id="PF00076">
    <property type="entry name" value="RRM_1"/>
    <property type="match status" value="1"/>
</dbReference>
<dbReference type="GO" id="GO:0016607">
    <property type="term" value="C:nuclear speck"/>
    <property type="evidence" value="ECO:0007669"/>
    <property type="project" value="TreeGrafter"/>
</dbReference>
<dbReference type="InterPro" id="IPR012677">
    <property type="entry name" value="Nucleotide-bd_a/b_plait_sf"/>
</dbReference>
<dbReference type="OrthoDB" id="346839at2759"/>
<dbReference type="SUPFAM" id="SSF54928">
    <property type="entry name" value="RNA-binding domain, RBD"/>
    <property type="match status" value="1"/>
</dbReference>
<evidence type="ECO:0000313" key="5">
    <source>
        <dbReference type="EMBL" id="RNA02758.1"/>
    </source>
</evidence>
<dbReference type="PROSITE" id="PS50102">
    <property type="entry name" value="RRM"/>
    <property type="match status" value="1"/>
</dbReference>
<dbReference type="Proteomes" id="UP000276133">
    <property type="component" value="Unassembled WGS sequence"/>
</dbReference>
<dbReference type="CDD" id="cd12681">
    <property type="entry name" value="RRM_SKAR"/>
    <property type="match status" value="1"/>
</dbReference>
<organism evidence="5 6">
    <name type="scientific">Brachionus plicatilis</name>
    <name type="common">Marine rotifer</name>
    <name type="synonym">Brachionus muelleri</name>
    <dbReference type="NCBI Taxonomy" id="10195"/>
    <lineage>
        <taxon>Eukaryota</taxon>
        <taxon>Metazoa</taxon>
        <taxon>Spiralia</taxon>
        <taxon>Gnathifera</taxon>
        <taxon>Rotifera</taxon>
        <taxon>Eurotatoria</taxon>
        <taxon>Monogononta</taxon>
        <taxon>Pseudotrocha</taxon>
        <taxon>Ploima</taxon>
        <taxon>Brachionidae</taxon>
        <taxon>Brachionus</taxon>
    </lineage>
</organism>